<dbReference type="InterPro" id="IPR036890">
    <property type="entry name" value="HATPase_C_sf"/>
</dbReference>
<protein>
    <recommendedName>
        <fullName evidence="2">histidine kinase</fullName>
        <ecNumber evidence="2">2.7.13.3</ecNumber>
    </recommendedName>
</protein>
<evidence type="ECO:0000259" key="9">
    <source>
        <dbReference type="PROSITE" id="PS50109"/>
    </source>
</evidence>
<reference evidence="11" key="1">
    <citation type="journal article" date="2017" name="Environ. Microbiol. Rep.">
        <title>Genetic Diversity of Marine Anaerobic Ammonium-Oxidizing Bacteria as Revealed by Genomic and Proteomic Analyses of 'Candidatus Scalindua japonica'.</title>
        <authorList>
            <person name="Oshiki M."/>
            <person name="Mizuto K."/>
            <person name="Kimura Z."/>
            <person name="Kindaichi T."/>
            <person name="Satoh H."/>
            <person name="Okabe S."/>
        </authorList>
    </citation>
    <scope>NUCLEOTIDE SEQUENCE [LARGE SCALE GENOMIC DNA]</scope>
    <source>
        <strain evidence="11">husup-a2</strain>
    </source>
</reference>
<keyword evidence="3" id="KW-0597">Phosphoprotein</keyword>
<dbReference type="CDD" id="cd00082">
    <property type="entry name" value="HisKA"/>
    <property type="match status" value="1"/>
</dbReference>
<dbReference type="SMART" id="SM00388">
    <property type="entry name" value="HisKA"/>
    <property type="match status" value="1"/>
</dbReference>
<accession>A0A286U2F2</accession>
<dbReference type="InterPro" id="IPR036097">
    <property type="entry name" value="HisK_dim/P_sf"/>
</dbReference>
<dbReference type="Proteomes" id="UP000218542">
    <property type="component" value="Unassembled WGS sequence"/>
</dbReference>
<evidence type="ECO:0000256" key="3">
    <source>
        <dbReference type="ARBA" id="ARBA00022553"/>
    </source>
</evidence>
<dbReference type="SMART" id="SM00387">
    <property type="entry name" value="HATPase_c"/>
    <property type="match status" value="1"/>
</dbReference>
<dbReference type="GO" id="GO:0000155">
    <property type="term" value="F:phosphorelay sensor kinase activity"/>
    <property type="evidence" value="ECO:0007669"/>
    <property type="project" value="InterPro"/>
</dbReference>
<evidence type="ECO:0000313" key="10">
    <source>
        <dbReference type="EMBL" id="GAX62306.1"/>
    </source>
</evidence>
<keyword evidence="11" id="KW-1185">Reference proteome</keyword>
<keyword evidence="6 10" id="KW-0418">Kinase</keyword>
<keyword evidence="5" id="KW-0547">Nucleotide-binding</keyword>
<dbReference type="PRINTS" id="PR00344">
    <property type="entry name" value="BCTRLSENSOR"/>
</dbReference>
<dbReference type="SUPFAM" id="SSF47384">
    <property type="entry name" value="Homodimeric domain of signal transducing histidine kinase"/>
    <property type="match status" value="1"/>
</dbReference>
<evidence type="ECO:0000256" key="6">
    <source>
        <dbReference type="ARBA" id="ARBA00022777"/>
    </source>
</evidence>
<gene>
    <name evidence="10" type="ORF">SCALIN_C29_0090</name>
</gene>
<comment type="catalytic activity">
    <reaction evidence="1">
        <text>ATP + protein L-histidine = ADP + protein N-phospho-L-histidine.</text>
        <dbReference type="EC" id="2.7.13.3"/>
    </reaction>
</comment>
<dbReference type="Pfam" id="PF00512">
    <property type="entry name" value="HisKA"/>
    <property type="match status" value="1"/>
</dbReference>
<dbReference type="InterPro" id="IPR003661">
    <property type="entry name" value="HisK_dim/P_dom"/>
</dbReference>
<dbReference type="InterPro" id="IPR003594">
    <property type="entry name" value="HATPase_dom"/>
</dbReference>
<dbReference type="EC" id="2.7.13.3" evidence="2"/>
<dbReference type="RefSeq" id="WP_162532385.1">
    <property type="nucleotide sequence ID" value="NZ_BAOS01000029.1"/>
</dbReference>
<evidence type="ECO:0000256" key="4">
    <source>
        <dbReference type="ARBA" id="ARBA00022679"/>
    </source>
</evidence>
<evidence type="ECO:0000313" key="11">
    <source>
        <dbReference type="Proteomes" id="UP000218542"/>
    </source>
</evidence>
<dbReference type="Gene3D" id="3.30.565.10">
    <property type="entry name" value="Histidine kinase-like ATPase, C-terminal domain"/>
    <property type="match status" value="1"/>
</dbReference>
<dbReference type="GO" id="GO:0005524">
    <property type="term" value="F:ATP binding"/>
    <property type="evidence" value="ECO:0007669"/>
    <property type="project" value="UniProtKB-KW"/>
</dbReference>
<proteinExistence type="predicted"/>
<name>A0A286U2F2_9BACT</name>
<feature type="domain" description="Histidine kinase" evidence="9">
    <location>
        <begin position="20"/>
        <end position="232"/>
    </location>
</feature>
<dbReference type="InterPro" id="IPR004358">
    <property type="entry name" value="Sig_transdc_His_kin-like_C"/>
</dbReference>
<keyword evidence="4" id="KW-0808">Transferase</keyword>
<dbReference type="PANTHER" id="PTHR43065:SF46">
    <property type="entry name" value="C4-DICARBOXYLATE TRANSPORT SENSOR PROTEIN DCTB"/>
    <property type="match status" value="1"/>
</dbReference>
<dbReference type="InterPro" id="IPR005467">
    <property type="entry name" value="His_kinase_dom"/>
</dbReference>
<evidence type="ECO:0000256" key="5">
    <source>
        <dbReference type="ARBA" id="ARBA00022741"/>
    </source>
</evidence>
<evidence type="ECO:0000256" key="7">
    <source>
        <dbReference type="ARBA" id="ARBA00022840"/>
    </source>
</evidence>
<evidence type="ECO:0000256" key="8">
    <source>
        <dbReference type="ARBA" id="ARBA00023012"/>
    </source>
</evidence>
<evidence type="ECO:0000256" key="1">
    <source>
        <dbReference type="ARBA" id="ARBA00000085"/>
    </source>
</evidence>
<evidence type="ECO:0000256" key="2">
    <source>
        <dbReference type="ARBA" id="ARBA00012438"/>
    </source>
</evidence>
<sequence>MSENNFNSGELNYLNTLAAGLVHEIKNPLNAISINLQLLNEDLQDQDSERDRKMSNRVQLLQKEVGRLDHILSDFLRFAKTPVLHFEKCDINGVIESVLDFIGPEAMQNSIRILKSFDTTLPKCNLDSSVIKQALLNVILNAQQAMPNGGELMVRTYQNGENVFIDITDTGVGVQENKIDKIFQVYYSTKKNGTGLGLPTARRIIEENRGTINIRSEDGKGSSFLIKLPVNYKPEAK</sequence>
<organism evidence="10 11">
    <name type="scientific">Candidatus Scalindua japonica</name>
    <dbReference type="NCBI Taxonomy" id="1284222"/>
    <lineage>
        <taxon>Bacteria</taxon>
        <taxon>Pseudomonadati</taxon>
        <taxon>Planctomycetota</taxon>
        <taxon>Candidatus Brocadiia</taxon>
        <taxon>Candidatus Brocadiales</taxon>
        <taxon>Candidatus Scalinduaceae</taxon>
        <taxon>Candidatus Scalindua</taxon>
    </lineage>
</organism>
<dbReference type="PANTHER" id="PTHR43065">
    <property type="entry name" value="SENSOR HISTIDINE KINASE"/>
    <property type="match status" value="1"/>
</dbReference>
<dbReference type="Gene3D" id="1.10.287.130">
    <property type="match status" value="1"/>
</dbReference>
<dbReference type="Pfam" id="PF02518">
    <property type="entry name" value="HATPase_c"/>
    <property type="match status" value="1"/>
</dbReference>
<keyword evidence="8" id="KW-0902">Two-component regulatory system</keyword>
<dbReference type="AlphaFoldDB" id="A0A286U2F2"/>
<dbReference type="PROSITE" id="PS50109">
    <property type="entry name" value="HIS_KIN"/>
    <property type="match status" value="1"/>
</dbReference>
<comment type="caution">
    <text evidence="10">The sequence shown here is derived from an EMBL/GenBank/DDBJ whole genome shotgun (WGS) entry which is preliminary data.</text>
</comment>
<keyword evidence="7" id="KW-0067">ATP-binding</keyword>
<dbReference type="EMBL" id="BAOS01000029">
    <property type="protein sequence ID" value="GAX62306.1"/>
    <property type="molecule type" value="Genomic_DNA"/>
</dbReference>
<dbReference type="SUPFAM" id="SSF55874">
    <property type="entry name" value="ATPase domain of HSP90 chaperone/DNA topoisomerase II/histidine kinase"/>
    <property type="match status" value="1"/>
</dbReference>